<feature type="transmembrane region" description="Helical" evidence="2">
    <location>
        <begin position="240"/>
        <end position="264"/>
    </location>
</feature>
<name>A0A1H4JA27_9PSEU</name>
<keyword evidence="2" id="KW-1133">Transmembrane helix</keyword>
<evidence type="ECO:0000313" key="3">
    <source>
        <dbReference type="EMBL" id="SEB43170.1"/>
    </source>
</evidence>
<accession>A0A1H4JA27</accession>
<evidence type="ECO:0000313" key="4">
    <source>
        <dbReference type="Proteomes" id="UP000199622"/>
    </source>
</evidence>
<feature type="compositionally biased region" description="Polar residues" evidence="1">
    <location>
        <begin position="1"/>
        <end position="13"/>
    </location>
</feature>
<dbReference type="OrthoDB" id="9973938at2"/>
<organism evidence="3 4">
    <name type="scientific">Amycolatopsis tolypomycina</name>
    <dbReference type="NCBI Taxonomy" id="208445"/>
    <lineage>
        <taxon>Bacteria</taxon>
        <taxon>Bacillati</taxon>
        <taxon>Actinomycetota</taxon>
        <taxon>Actinomycetes</taxon>
        <taxon>Pseudonocardiales</taxon>
        <taxon>Pseudonocardiaceae</taxon>
        <taxon>Amycolatopsis</taxon>
    </lineage>
</organism>
<dbReference type="Proteomes" id="UP000199622">
    <property type="component" value="Unassembled WGS sequence"/>
</dbReference>
<evidence type="ECO:0000256" key="1">
    <source>
        <dbReference type="SAM" id="MobiDB-lite"/>
    </source>
</evidence>
<dbReference type="STRING" id="208445.SAMN04489727_1689"/>
<protein>
    <submittedName>
        <fullName evidence="3">Uncharacterized protein</fullName>
    </submittedName>
</protein>
<evidence type="ECO:0000256" key="2">
    <source>
        <dbReference type="SAM" id="Phobius"/>
    </source>
</evidence>
<dbReference type="AlphaFoldDB" id="A0A1H4JA27"/>
<feature type="region of interest" description="Disordered" evidence="1">
    <location>
        <begin position="1"/>
        <end position="56"/>
    </location>
</feature>
<keyword evidence="2" id="KW-0472">Membrane</keyword>
<gene>
    <name evidence="3" type="ORF">SAMN04489727_1689</name>
</gene>
<keyword evidence="4" id="KW-1185">Reference proteome</keyword>
<proteinExistence type="predicted"/>
<keyword evidence="2" id="KW-0812">Transmembrane</keyword>
<sequence>MIDTQNTEGQQAGPSHARKAGDTPALGLAVVPGSGGRRYAPEPERQPAAPPDGGLAVDEPVTYHGRVAWVAALYPASAQWTRPMCKIRFEDGGKPVVVGVDEVDRCITPDDLAAHQQARALVDTAPLPSPVSRILTAAQVRAELADAIEALDEQPTEALPAAEVLLEEKPAEDDRPTERLAAVGTQVGLLDVLRILGAILSWPVRRDGGRALLGRIVGGVADGVDEATDRLHDWLHAHALLLAKVIVAALSVAVLGAAGVAWLLTVVAR</sequence>
<dbReference type="RefSeq" id="WP_143060545.1">
    <property type="nucleotide sequence ID" value="NZ_FNSO01000003.1"/>
</dbReference>
<dbReference type="EMBL" id="FNSO01000003">
    <property type="protein sequence ID" value="SEB43170.1"/>
    <property type="molecule type" value="Genomic_DNA"/>
</dbReference>
<reference evidence="4" key="1">
    <citation type="submission" date="2016-10" db="EMBL/GenBank/DDBJ databases">
        <authorList>
            <person name="Varghese N."/>
            <person name="Submissions S."/>
        </authorList>
    </citation>
    <scope>NUCLEOTIDE SEQUENCE [LARGE SCALE GENOMIC DNA]</scope>
    <source>
        <strain evidence="4">DSM 44544</strain>
    </source>
</reference>